<gene>
    <name evidence="2" type="ORF">ISU10_15020</name>
</gene>
<feature type="chain" id="PRO_5036921698" description="Allene oxide cyclase barrel-like domain-containing protein" evidence="1">
    <location>
        <begin position="30"/>
        <end position="170"/>
    </location>
</feature>
<dbReference type="EMBL" id="JADKPO010000020">
    <property type="protein sequence ID" value="MBF4769077.1"/>
    <property type="molecule type" value="Genomic_DNA"/>
</dbReference>
<keyword evidence="3" id="KW-1185">Reference proteome</keyword>
<organism evidence="2 3">
    <name type="scientific">Nocardioides agariphilus</name>
    <dbReference type="NCBI Taxonomy" id="433664"/>
    <lineage>
        <taxon>Bacteria</taxon>
        <taxon>Bacillati</taxon>
        <taxon>Actinomycetota</taxon>
        <taxon>Actinomycetes</taxon>
        <taxon>Propionibacteriales</taxon>
        <taxon>Nocardioidaceae</taxon>
        <taxon>Nocardioides</taxon>
    </lineage>
</organism>
<feature type="signal peptide" evidence="1">
    <location>
        <begin position="1"/>
        <end position="29"/>
    </location>
</feature>
<dbReference type="RefSeq" id="WP_194697224.1">
    <property type="nucleotide sequence ID" value="NZ_JADKPO010000020.1"/>
</dbReference>
<evidence type="ECO:0000313" key="3">
    <source>
        <dbReference type="Proteomes" id="UP000660668"/>
    </source>
</evidence>
<proteinExistence type="predicted"/>
<evidence type="ECO:0000313" key="2">
    <source>
        <dbReference type="EMBL" id="MBF4769077.1"/>
    </source>
</evidence>
<evidence type="ECO:0008006" key="4">
    <source>
        <dbReference type="Google" id="ProtNLM"/>
    </source>
</evidence>
<dbReference type="Proteomes" id="UP000660668">
    <property type="component" value="Unassembled WGS sequence"/>
</dbReference>
<accession>A0A930YJA8</accession>
<comment type="caution">
    <text evidence="2">The sequence shown here is derived from an EMBL/GenBank/DDBJ whole genome shotgun (WGS) entry which is preliminary data.</text>
</comment>
<reference evidence="2" key="1">
    <citation type="submission" date="2020-11" db="EMBL/GenBank/DDBJ databases">
        <title>Nocardioides cynanchi sp. nov., isolated from soil of rhizosphere of Cynanchum wilfordii.</title>
        <authorList>
            <person name="Lee J.-S."/>
            <person name="Suh M.K."/>
            <person name="Kim J.-S."/>
        </authorList>
    </citation>
    <scope>NUCLEOTIDE SEQUENCE</scope>
    <source>
        <strain evidence="2">KCTC 19276</strain>
    </source>
</reference>
<name>A0A930YJA8_9ACTN</name>
<sequence length="170" mass="17087">MHARLLRAGAVAVATGALVTAGLVAPAHAGPGNGHAYGHLKSQCRGFHATGAGTDNGDGTTSATLYQGGREVGSSAGALVPGVPDADGLLPFTGTIVLTTAKKGALEVSVQGTFSTVTGEFSARSVEVDGRGPMRNATGRLRVWGVQDLATGAFTETVHAKVCVPKKHQS</sequence>
<keyword evidence="1" id="KW-0732">Signal</keyword>
<evidence type="ECO:0000256" key="1">
    <source>
        <dbReference type="SAM" id="SignalP"/>
    </source>
</evidence>
<protein>
    <recommendedName>
        <fullName evidence="4">Allene oxide cyclase barrel-like domain-containing protein</fullName>
    </recommendedName>
</protein>
<dbReference type="AlphaFoldDB" id="A0A930YJA8"/>